<dbReference type="Proteomes" id="UP000838756">
    <property type="component" value="Unassembled WGS sequence"/>
</dbReference>
<dbReference type="AlphaFoldDB" id="A0A8S4RA11"/>
<protein>
    <submittedName>
        <fullName evidence="1">Jg3622 protein</fullName>
    </submittedName>
</protein>
<keyword evidence="2" id="KW-1185">Reference proteome</keyword>
<dbReference type="EMBL" id="CAKXAJ010024999">
    <property type="protein sequence ID" value="CAH2233760.1"/>
    <property type="molecule type" value="Genomic_DNA"/>
</dbReference>
<accession>A0A8S4RA11</accession>
<evidence type="ECO:0000313" key="1">
    <source>
        <dbReference type="EMBL" id="CAH2233760.1"/>
    </source>
</evidence>
<gene>
    <name evidence="1" type="primary">jg3622</name>
    <name evidence="1" type="ORF">PAEG_LOCUS11692</name>
</gene>
<reference evidence="1" key="1">
    <citation type="submission" date="2022-03" db="EMBL/GenBank/DDBJ databases">
        <authorList>
            <person name="Lindestad O."/>
        </authorList>
    </citation>
    <scope>NUCLEOTIDE SEQUENCE</scope>
</reference>
<evidence type="ECO:0000313" key="2">
    <source>
        <dbReference type="Proteomes" id="UP000838756"/>
    </source>
</evidence>
<proteinExistence type="predicted"/>
<dbReference type="OrthoDB" id="6938669at2759"/>
<organism evidence="1 2">
    <name type="scientific">Pararge aegeria aegeria</name>
    <dbReference type="NCBI Taxonomy" id="348720"/>
    <lineage>
        <taxon>Eukaryota</taxon>
        <taxon>Metazoa</taxon>
        <taxon>Ecdysozoa</taxon>
        <taxon>Arthropoda</taxon>
        <taxon>Hexapoda</taxon>
        <taxon>Insecta</taxon>
        <taxon>Pterygota</taxon>
        <taxon>Neoptera</taxon>
        <taxon>Endopterygota</taxon>
        <taxon>Lepidoptera</taxon>
        <taxon>Glossata</taxon>
        <taxon>Ditrysia</taxon>
        <taxon>Papilionoidea</taxon>
        <taxon>Nymphalidae</taxon>
        <taxon>Satyrinae</taxon>
        <taxon>Satyrini</taxon>
        <taxon>Parargina</taxon>
        <taxon>Pararge</taxon>
    </lineage>
</organism>
<name>A0A8S4RA11_9NEOP</name>
<comment type="caution">
    <text evidence="1">The sequence shown here is derived from an EMBL/GenBank/DDBJ whole genome shotgun (WGS) entry which is preliminary data.</text>
</comment>
<sequence length="103" mass="11065">MRRSVVELELPTSSTSCETEVAMGGAHSSENRWTLGFQGVRVANPAPVSAALVDPQPGGQTISNESRGAAGYKQPRIVEFGTPYKKPMSSSGRQSVDLMMMMF</sequence>